<evidence type="ECO:0000259" key="6">
    <source>
        <dbReference type="PROSITE" id="PS50222"/>
    </source>
</evidence>
<keyword evidence="8" id="KW-1185">Reference proteome</keyword>
<dbReference type="GO" id="GO:0005509">
    <property type="term" value="F:calcium ion binding"/>
    <property type="evidence" value="ECO:0007669"/>
    <property type="project" value="InterPro"/>
</dbReference>
<keyword evidence="3" id="KW-0479">Metal-binding</keyword>
<dbReference type="PROSITE" id="PS50222">
    <property type="entry name" value="EF_HAND_2"/>
    <property type="match status" value="2"/>
</dbReference>
<dbReference type="InterPro" id="IPR002048">
    <property type="entry name" value="EF_hand_dom"/>
</dbReference>
<evidence type="ECO:0000313" key="8">
    <source>
        <dbReference type="Proteomes" id="UP000244005"/>
    </source>
</evidence>
<name>A0A2R6X6T4_MARPO</name>
<dbReference type="SMART" id="SM00054">
    <property type="entry name" value="EFh"/>
    <property type="match status" value="2"/>
</dbReference>
<evidence type="ECO:0000256" key="1">
    <source>
        <dbReference type="ARBA" id="ARBA00004496"/>
    </source>
</evidence>
<keyword evidence="2" id="KW-0963">Cytoplasm</keyword>
<dbReference type="InterPro" id="IPR011992">
    <property type="entry name" value="EF-hand-dom_pair"/>
</dbReference>
<proteinExistence type="predicted"/>
<dbReference type="Gene3D" id="1.10.238.10">
    <property type="entry name" value="EF-hand"/>
    <property type="match status" value="1"/>
</dbReference>
<evidence type="ECO:0000256" key="4">
    <source>
        <dbReference type="ARBA" id="ARBA00022737"/>
    </source>
</evidence>
<evidence type="ECO:0000313" key="7">
    <source>
        <dbReference type="EMBL" id="PTQ41814.1"/>
    </source>
</evidence>
<dbReference type="CDD" id="cd16185">
    <property type="entry name" value="EFh_PEF_ALG-2_like"/>
    <property type="match status" value="1"/>
</dbReference>
<feature type="domain" description="EF-hand" evidence="6">
    <location>
        <begin position="2"/>
        <end position="37"/>
    </location>
</feature>
<gene>
    <name evidence="7" type="ORF">MARPO_0032s0019</name>
</gene>
<dbReference type="Pfam" id="PF13499">
    <property type="entry name" value="EF-hand_7"/>
    <property type="match status" value="1"/>
</dbReference>
<comment type="subcellular location">
    <subcellularLocation>
        <location evidence="1">Cytoplasm</location>
    </subcellularLocation>
</comment>
<dbReference type="PANTHER" id="PTHR46212">
    <property type="entry name" value="PEFLIN"/>
    <property type="match status" value="1"/>
</dbReference>
<dbReference type="InterPro" id="IPR018247">
    <property type="entry name" value="EF_Hand_1_Ca_BS"/>
</dbReference>
<dbReference type="GO" id="GO:0005737">
    <property type="term" value="C:cytoplasm"/>
    <property type="evidence" value="ECO:0007669"/>
    <property type="project" value="UniProtKB-SubCell"/>
</dbReference>
<evidence type="ECO:0000256" key="2">
    <source>
        <dbReference type="ARBA" id="ARBA00022490"/>
    </source>
</evidence>
<keyword evidence="4" id="KW-0677">Repeat</keyword>
<feature type="domain" description="EF-hand" evidence="6">
    <location>
        <begin position="38"/>
        <end position="73"/>
    </location>
</feature>
<evidence type="ECO:0000256" key="5">
    <source>
        <dbReference type="ARBA" id="ARBA00022837"/>
    </source>
</evidence>
<dbReference type="AlphaFoldDB" id="A0A2R6X6T4"/>
<dbReference type="SUPFAM" id="SSF47473">
    <property type="entry name" value="EF-hand"/>
    <property type="match status" value="1"/>
</dbReference>
<accession>A0A2R6X6T4</accession>
<evidence type="ECO:0000256" key="3">
    <source>
        <dbReference type="ARBA" id="ARBA00022723"/>
    </source>
</evidence>
<dbReference type="PANTHER" id="PTHR46212:SF3">
    <property type="entry name" value="GH27120P"/>
    <property type="match status" value="1"/>
</dbReference>
<protein>
    <recommendedName>
        <fullName evidence="6">EF-hand domain-containing protein</fullName>
    </recommendedName>
</protein>
<dbReference type="Gramene" id="Mp5g13250.1">
    <property type="protein sequence ID" value="Mp5g13250.1.cds"/>
    <property type="gene ID" value="Mp5g13250"/>
</dbReference>
<dbReference type="InterPro" id="IPR051426">
    <property type="entry name" value="Peflin/Sorcin_CaBP"/>
</dbReference>
<keyword evidence="5" id="KW-0106">Calcium</keyword>
<organism evidence="7 8">
    <name type="scientific">Marchantia polymorpha</name>
    <name type="common">Common liverwort</name>
    <name type="synonym">Marchantia aquatica</name>
    <dbReference type="NCBI Taxonomy" id="3197"/>
    <lineage>
        <taxon>Eukaryota</taxon>
        <taxon>Viridiplantae</taxon>
        <taxon>Streptophyta</taxon>
        <taxon>Embryophyta</taxon>
        <taxon>Marchantiophyta</taxon>
        <taxon>Marchantiopsida</taxon>
        <taxon>Marchantiidae</taxon>
        <taxon>Marchantiales</taxon>
        <taxon>Marchantiaceae</taxon>
        <taxon>Marchantia</taxon>
    </lineage>
</organism>
<dbReference type="EMBL" id="KZ772704">
    <property type="protein sequence ID" value="PTQ41814.1"/>
    <property type="molecule type" value="Genomic_DNA"/>
</dbReference>
<sequence length="170" mass="19385">MANNELLRMWFDSVDVDRSGSINCEELQRALAVGNLHFPSSVVNQMIKLYDTDLNGTMSFNEFISLHQFLTVVQDSFQANLRNREQLSLNEVYNALTQAGFSLDQPAFYCACQSFDKERRGHFRLDNYMSLCIFLKSARNLFTSFDTSRAGAVTLDFNQFVYCGAKAVIL</sequence>
<reference evidence="8" key="1">
    <citation type="journal article" date="2017" name="Cell">
        <title>Insights into land plant evolution garnered from the Marchantia polymorpha genome.</title>
        <authorList>
            <person name="Bowman J.L."/>
            <person name="Kohchi T."/>
            <person name="Yamato K.T."/>
            <person name="Jenkins J."/>
            <person name="Shu S."/>
            <person name="Ishizaki K."/>
            <person name="Yamaoka S."/>
            <person name="Nishihama R."/>
            <person name="Nakamura Y."/>
            <person name="Berger F."/>
            <person name="Adam C."/>
            <person name="Aki S.S."/>
            <person name="Althoff F."/>
            <person name="Araki T."/>
            <person name="Arteaga-Vazquez M.A."/>
            <person name="Balasubrmanian S."/>
            <person name="Barry K."/>
            <person name="Bauer D."/>
            <person name="Boehm C.R."/>
            <person name="Briginshaw L."/>
            <person name="Caballero-Perez J."/>
            <person name="Catarino B."/>
            <person name="Chen F."/>
            <person name="Chiyoda S."/>
            <person name="Chovatia M."/>
            <person name="Davies K.M."/>
            <person name="Delmans M."/>
            <person name="Demura T."/>
            <person name="Dierschke T."/>
            <person name="Dolan L."/>
            <person name="Dorantes-Acosta A.E."/>
            <person name="Eklund D.M."/>
            <person name="Florent S.N."/>
            <person name="Flores-Sandoval E."/>
            <person name="Fujiyama A."/>
            <person name="Fukuzawa H."/>
            <person name="Galik B."/>
            <person name="Grimanelli D."/>
            <person name="Grimwood J."/>
            <person name="Grossniklaus U."/>
            <person name="Hamada T."/>
            <person name="Haseloff J."/>
            <person name="Hetherington A.J."/>
            <person name="Higo A."/>
            <person name="Hirakawa Y."/>
            <person name="Hundley H.N."/>
            <person name="Ikeda Y."/>
            <person name="Inoue K."/>
            <person name="Inoue S.I."/>
            <person name="Ishida S."/>
            <person name="Jia Q."/>
            <person name="Kakita M."/>
            <person name="Kanazawa T."/>
            <person name="Kawai Y."/>
            <person name="Kawashima T."/>
            <person name="Kennedy M."/>
            <person name="Kinose K."/>
            <person name="Kinoshita T."/>
            <person name="Kohara Y."/>
            <person name="Koide E."/>
            <person name="Komatsu K."/>
            <person name="Kopischke S."/>
            <person name="Kubo M."/>
            <person name="Kyozuka J."/>
            <person name="Lagercrantz U."/>
            <person name="Lin S.S."/>
            <person name="Lindquist E."/>
            <person name="Lipzen A.M."/>
            <person name="Lu C.W."/>
            <person name="De Luna E."/>
            <person name="Martienssen R.A."/>
            <person name="Minamino N."/>
            <person name="Mizutani M."/>
            <person name="Mizutani M."/>
            <person name="Mochizuki N."/>
            <person name="Monte I."/>
            <person name="Mosher R."/>
            <person name="Nagasaki H."/>
            <person name="Nakagami H."/>
            <person name="Naramoto S."/>
            <person name="Nishitani K."/>
            <person name="Ohtani M."/>
            <person name="Okamoto T."/>
            <person name="Okumura M."/>
            <person name="Phillips J."/>
            <person name="Pollak B."/>
            <person name="Reinders A."/>
            <person name="Rovekamp M."/>
            <person name="Sano R."/>
            <person name="Sawa S."/>
            <person name="Schmid M.W."/>
            <person name="Shirakawa M."/>
            <person name="Solano R."/>
            <person name="Spunde A."/>
            <person name="Suetsugu N."/>
            <person name="Sugano S."/>
            <person name="Sugiyama A."/>
            <person name="Sun R."/>
            <person name="Suzuki Y."/>
            <person name="Takenaka M."/>
            <person name="Takezawa D."/>
            <person name="Tomogane H."/>
            <person name="Tsuzuki M."/>
            <person name="Ueda T."/>
            <person name="Umeda M."/>
            <person name="Ward J.M."/>
            <person name="Watanabe Y."/>
            <person name="Yazaki K."/>
            <person name="Yokoyama R."/>
            <person name="Yoshitake Y."/>
            <person name="Yotsui I."/>
            <person name="Zachgo S."/>
            <person name="Schmutz J."/>
        </authorList>
    </citation>
    <scope>NUCLEOTIDE SEQUENCE [LARGE SCALE GENOMIC DNA]</scope>
    <source>
        <strain evidence="8">Tak-1</strain>
    </source>
</reference>
<dbReference type="OrthoDB" id="186625at2759"/>
<dbReference type="PROSITE" id="PS00018">
    <property type="entry name" value="EF_HAND_1"/>
    <property type="match status" value="1"/>
</dbReference>
<dbReference type="Proteomes" id="UP000244005">
    <property type="component" value="Unassembled WGS sequence"/>
</dbReference>
<dbReference type="GO" id="GO:0048306">
    <property type="term" value="F:calcium-dependent protein binding"/>
    <property type="evidence" value="ECO:0007669"/>
    <property type="project" value="UniProtKB-ARBA"/>
</dbReference>